<comment type="caution">
    <text evidence="3">The sequence shown here is derived from an EMBL/GenBank/DDBJ whole genome shotgun (WGS) entry which is preliminary data.</text>
</comment>
<sequence>MTRRLRCWAAAVAAMAAVALTGCTAMPTEGPVVRSDVVVSDPGDAENVPEGPHAGAGPSDLVESFLLAGATGFGDDFVTAREYFSGEAREAWKPLAGVVVAGPFTTAQTSKTQVTLDVPVLARIDGEGRYTEAPPDARESVTYDLVRNADGEWRIASAPDGLVISSVVFETQFRSASVYFLAADEKNLVPETRWFPVEHLPTHVMKALIAGPSPWLRDAVRTAVPDGTQLKPDAVEIDAAGTALVRLAPMASVLAADRGPMLAQIYASLLPLSGVGSVQVKTGEVILEDPDDLESGTQPDGTLEFLQAGQLVGLDGRTTTPVAGVASLDGLGLRHPARNEDGSLRVAVANGSAVVTLPEADKPSVTLVSGQRLVAPSVDRFGWVWTASSGGGLVVGHVGGEQVAVKADFLDGREVRSVRVARDGTRVAVISAGTDGVTLNVGAVTRDAKGAPQQIGEVIQAGATLTDATAVVWADESTLAVLGRSAGTLTVHRVPVSGPTVRLPEVADVDGLAGGRLLYVSTTEGALRREGPASWAEVPGVTDVLDPSYPG</sequence>
<proteinExistence type="predicted"/>
<dbReference type="InterPro" id="IPR019606">
    <property type="entry name" value="GerMN"/>
</dbReference>
<dbReference type="PROSITE" id="PS51257">
    <property type="entry name" value="PROKAR_LIPOPROTEIN"/>
    <property type="match status" value="1"/>
</dbReference>
<evidence type="ECO:0000259" key="2">
    <source>
        <dbReference type="SMART" id="SM00909"/>
    </source>
</evidence>
<dbReference type="Pfam" id="PF10646">
    <property type="entry name" value="Germane"/>
    <property type="match status" value="1"/>
</dbReference>
<feature type="chain" id="PRO_5047138397" evidence="1">
    <location>
        <begin position="26"/>
        <end position="551"/>
    </location>
</feature>
<dbReference type="Pfam" id="PF10647">
    <property type="entry name" value="Gmad1"/>
    <property type="match status" value="1"/>
</dbReference>
<evidence type="ECO:0000313" key="3">
    <source>
        <dbReference type="EMBL" id="MDM7831725.1"/>
    </source>
</evidence>
<name>A0ABT7S7X9_9CELL</name>
<dbReference type="RefSeq" id="WP_289447145.1">
    <property type="nucleotide sequence ID" value="NZ_JAUCGR010000002.1"/>
</dbReference>
<protein>
    <submittedName>
        <fullName evidence="3">LpqB family beta-propeller domain-containing protein</fullName>
    </submittedName>
</protein>
<feature type="signal peptide" evidence="1">
    <location>
        <begin position="1"/>
        <end position="25"/>
    </location>
</feature>
<accession>A0ABT7S7X9</accession>
<dbReference type="SMART" id="SM00909">
    <property type="entry name" value="Germane"/>
    <property type="match status" value="1"/>
</dbReference>
<evidence type="ECO:0000256" key="1">
    <source>
        <dbReference type="SAM" id="SignalP"/>
    </source>
</evidence>
<gene>
    <name evidence="3" type="ORF">QRT05_10315</name>
</gene>
<keyword evidence="1" id="KW-0732">Signal</keyword>
<reference evidence="3 4" key="1">
    <citation type="submission" date="2023-06" db="EMBL/GenBank/DDBJ databases">
        <title>Cellulomonas sp. MW9 Whole genome sequence.</title>
        <authorList>
            <person name="Park S."/>
        </authorList>
    </citation>
    <scope>NUCLEOTIDE SEQUENCE [LARGE SCALE GENOMIC DNA]</scope>
    <source>
        <strain evidence="3 4">MW9</strain>
    </source>
</reference>
<dbReference type="InterPro" id="IPR059026">
    <property type="entry name" value="LpqB_N"/>
</dbReference>
<evidence type="ECO:0000313" key="4">
    <source>
        <dbReference type="Proteomes" id="UP001321453"/>
    </source>
</evidence>
<dbReference type="Pfam" id="PF25976">
    <property type="entry name" value="LpqB_N"/>
    <property type="match status" value="1"/>
</dbReference>
<keyword evidence="4" id="KW-1185">Reference proteome</keyword>
<organism evidence="3 4">
    <name type="scientific">Cellulomonas edaphi</name>
    <dbReference type="NCBI Taxonomy" id="3053468"/>
    <lineage>
        <taxon>Bacteria</taxon>
        <taxon>Bacillati</taxon>
        <taxon>Actinomycetota</taxon>
        <taxon>Actinomycetes</taxon>
        <taxon>Micrococcales</taxon>
        <taxon>Cellulomonadaceae</taxon>
        <taxon>Cellulomonas</taxon>
    </lineage>
</organism>
<dbReference type="SUPFAM" id="SSF75011">
    <property type="entry name" value="3-carboxy-cis,cis-mucoante lactonizing enzyme"/>
    <property type="match status" value="1"/>
</dbReference>
<dbReference type="InterPro" id="IPR018910">
    <property type="entry name" value="LpqB_C"/>
</dbReference>
<dbReference type="Proteomes" id="UP001321453">
    <property type="component" value="Unassembled WGS sequence"/>
</dbReference>
<dbReference type="EMBL" id="JAUCGR010000002">
    <property type="protein sequence ID" value="MDM7831725.1"/>
    <property type="molecule type" value="Genomic_DNA"/>
</dbReference>
<feature type="domain" description="GerMN" evidence="2">
    <location>
        <begin position="201"/>
        <end position="290"/>
    </location>
</feature>